<sequence length="152" mass="16537">MMRSVALDLPPPPPPAAVASPRAAVARPVSGRIRGFELLKVNQTTTQVARGGSRPLCQAIPFTATRVKLRWTSARRAQVLRLDVRAPGHATRTRTVRVDRAGAGVRVVELTPRGEGLDDEAFPQGRYVFTLRAGTRRLDRTSFVLSGAVRTC</sequence>
<organism evidence="1">
    <name type="scientific">Paraconexibacter sp. AEG42_29</name>
    <dbReference type="NCBI Taxonomy" id="2997339"/>
    <lineage>
        <taxon>Bacteria</taxon>
        <taxon>Bacillati</taxon>
        <taxon>Actinomycetota</taxon>
        <taxon>Thermoleophilia</taxon>
        <taxon>Solirubrobacterales</taxon>
        <taxon>Paraconexibacteraceae</taxon>
        <taxon>Paraconexibacter</taxon>
    </lineage>
</organism>
<proteinExistence type="predicted"/>
<protein>
    <recommendedName>
        <fullName evidence="2">FlgD Ig-like domain-containing protein</fullName>
    </recommendedName>
</protein>
<dbReference type="KEGG" id="parq:DSM112329_01018"/>
<evidence type="ECO:0000313" key="1">
    <source>
        <dbReference type="EMBL" id="XAY04188.1"/>
    </source>
</evidence>
<reference evidence="1" key="1">
    <citation type="submission" date="2022-12" db="EMBL/GenBank/DDBJ databases">
        <title>Paraconexibacter alkalitolerans sp. nov. and Baekduia alba sp. nov., isolated from soil and emended description of the genera Paraconexibacter (Chun et al., 2020) and Baekduia (An et al., 2020).</title>
        <authorList>
            <person name="Vieira S."/>
            <person name="Huber K.J."/>
            <person name="Geppert A."/>
            <person name="Wolf J."/>
            <person name="Neumann-Schaal M."/>
            <person name="Muesken M."/>
            <person name="Overmann J."/>
        </authorList>
    </citation>
    <scope>NUCLEOTIDE SEQUENCE</scope>
    <source>
        <strain evidence="1">AEG42_29</strain>
    </source>
</reference>
<accession>A0AAU7ARF0</accession>
<dbReference type="AlphaFoldDB" id="A0AAU7ARF0"/>
<gene>
    <name evidence="1" type="ORF">DSM112329_01018</name>
</gene>
<evidence type="ECO:0008006" key="2">
    <source>
        <dbReference type="Google" id="ProtNLM"/>
    </source>
</evidence>
<dbReference type="EMBL" id="CP114014">
    <property type="protein sequence ID" value="XAY04188.1"/>
    <property type="molecule type" value="Genomic_DNA"/>
</dbReference>
<name>A0AAU7ARF0_9ACTN</name>